<gene>
    <name evidence="2" type="ORF">C6Y14_03645</name>
</gene>
<keyword evidence="1" id="KW-0812">Transmembrane</keyword>
<protein>
    <recommendedName>
        <fullName evidence="4">Integral membrane protein</fullName>
    </recommendedName>
</protein>
<evidence type="ECO:0000313" key="2">
    <source>
        <dbReference type="EMBL" id="PSM45180.1"/>
    </source>
</evidence>
<evidence type="ECO:0000256" key="1">
    <source>
        <dbReference type="SAM" id="Phobius"/>
    </source>
</evidence>
<feature type="transmembrane region" description="Helical" evidence="1">
    <location>
        <begin position="60"/>
        <end position="79"/>
    </location>
</feature>
<organism evidence="2 3">
    <name type="scientific">Streptomyces dioscori</name>
    <dbReference type="NCBI Taxonomy" id="2109333"/>
    <lineage>
        <taxon>Bacteria</taxon>
        <taxon>Bacillati</taxon>
        <taxon>Actinomycetota</taxon>
        <taxon>Actinomycetes</taxon>
        <taxon>Kitasatosporales</taxon>
        <taxon>Streptomycetaceae</taxon>
        <taxon>Streptomyces</taxon>
        <taxon>Streptomyces aurantiacus group</taxon>
    </lineage>
</organism>
<dbReference type="OrthoDB" id="4335912at2"/>
<keyword evidence="3" id="KW-1185">Reference proteome</keyword>
<keyword evidence="1" id="KW-0472">Membrane</keyword>
<reference evidence="2 3" key="1">
    <citation type="submission" date="2018-03" db="EMBL/GenBank/DDBJ databases">
        <title>Streptomyces dioscori sp. nov., a novel endophytic actinobacterium isolated from bulbil of Dioscorea bulbifera L.</title>
        <authorList>
            <person name="Zhikuan W."/>
        </authorList>
    </citation>
    <scope>NUCLEOTIDE SEQUENCE [LARGE SCALE GENOMIC DNA]</scope>
    <source>
        <strain evidence="2 3">A217</strain>
    </source>
</reference>
<dbReference type="RefSeq" id="WP_107014937.1">
    <property type="nucleotide sequence ID" value="NZ_KZ679038.1"/>
</dbReference>
<name>A0A2P8QG21_9ACTN</name>
<evidence type="ECO:0000313" key="3">
    <source>
        <dbReference type="Proteomes" id="UP000240429"/>
    </source>
</evidence>
<dbReference type="Proteomes" id="UP000240429">
    <property type="component" value="Unassembled WGS sequence"/>
</dbReference>
<dbReference type="EMBL" id="PYBJ01000001">
    <property type="protein sequence ID" value="PSM45180.1"/>
    <property type="molecule type" value="Genomic_DNA"/>
</dbReference>
<dbReference type="AlphaFoldDB" id="A0A2P8QG21"/>
<feature type="transmembrane region" description="Helical" evidence="1">
    <location>
        <begin position="33"/>
        <end position="54"/>
    </location>
</feature>
<comment type="caution">
    <text evidence="2">The sequence shown here is derived from an EMBL/GenBank/DDBJ whole genome shotgun (WGS) entry which is preliminary data.</text>
</comment>
<accession>A0A2P8QG21</accession>
<evidence type="ECO:0008006" key="4">
    <source>
        <dbReference type="Google" id="ProtNLM"/>
    </source>
</evidence>
<sequence length="87" mass="9668">MALRGRATPPSELGTLERGTRQRGQLRVRLMDIAWTALCTVLALWAVWSVFGVANGTSDWAYSAVAWVLLAITLSLRVATVRRRTRV</sequence>
<proteinExistence type="predicted"/>
<keyword evidence="1" id="KW-1133">Transmembrane helix</keyword>